<organism evidence="1 2">
    <name type="scientific">Chitinophaga oryzae</name>
    <dbReference type="NCBI Taxonomy" id="2725414"/>
    <lineage>
        <taxon>Bacteria</taxon>
        <taxon>Pseudomonadati</taxon>
        <taxon>Bacteroidota</taxon>
        <taxon>Chitinophagia</taxon>
        <taxon>Chitinophagales</taxon>
        <taxon>Chitinophagaceae</taxon>
        <taxon>Chitinophaga</taxon>
    </lineage>
</organism>
<accession>A0AAE7D5V4</accession>
<dbReference type="RefSeq" id="WP_168802774.1">
    <property type="nucleotide sequence ID" value="NZ_CP051205.1"/>
</dbReference>
<dbReference type="AlphaFoldDB" id="A0AAE7D5V4"/>
<dbReference type="KEGG" id="coy:HF329_03925"/>
<reference evidence="2" key="1">
    <citation type="submission" date="2020-04" db="EMBL/GenBank/DDBJ databases">
        <authorList>
            <person name="Kittiwongwattana C."/>
        </authorList>
    </citation>
    <scope>NUCLEOTIDE SEQUENCE [LARGE SCALE GENOMIC DNA]</scope>
    <source>
        <strain evidence="2">1310</strain>
    </source>
</reference>
<dbReference type="Proteomes" id="UP000502421">
    <property type="component" value="Chromosome"/>
</dbReference>
<evidence type="ECO:0000313" key="1">
    <source>
        <dbReference type="EMBL" id="QJB30494.1"/>
    </source>
</evidence>
<sequence length="204" mass="22443">MHSAIVEQAGKHPSSVSGWVNCLIDWLIHNEAASQFCFGVGMPPLQTIGGVKMVSSNNYATVMETLRKGMSAWLTGETLSKVEEAMGGTLDGEKIYCRKARQLATNIAPRCLSYFSTFIVQITKKVAEQNVTQIANLAVLESLPAAIARGIDSPQKLAFMALTKTQYRSRVETHLDFNRRLNTLEIPEDSGYSFVKQLVASKLT</sequence>
<name>A0AAE7D5V4_9BACT</name>
<proteinExistence type="predicted"/>
<protein>
    <submittedName>
        <fullName evidence="1">Uncharacterized protein</fullName>
    </submittedName>
</protein>
<gene>
    <name evidence="1" type="ORF">HF329_03925</name>
</gene>
<evidence type="ECO:0000313" key="2">
    <source>
        <dbReference type="Proteomes" id="UP000502421"/>
    </source>
</evidence>
<dbReference type="EMBL" id="CP051205">
    <property type="protein sequence ID" value="QJB30494.1"/>
    <property type="molecule type" value="Genomic_DNA"/>
</dbReference>